<dbReference type="PANTHER" id="PTHR23253">
    <property type="entry name" value="EUKARYOTIC TRANSLATION INITIATION FACTOR 4 GAMMA"/>
    <property type="match status" value="1"/>
</dbReference>
<feature type="region of interest" description="Disordered" evidence="4">
    <location>
        <begin position="532"/>
        <end position="554"/>
    </location>
</feature>
<dbReference type="GO" id="GO:0016281">
    <property type="term" value="C:eukaryotic translation initiation factor 4F complex"/>
    <property type="evidence" value="ECO:0007669"/>
    <property type="project" value="TreeGrafter"/>
</dbReference>
<evidence type="ECO:0000256" key="1">
    <source>
        <dbReference type="ARBA" id="ARBA00005775"/>
    </source>
</evidence>
<protein>
    <submittedName>
        <fullName evidence="5">Eukaryotic translation initiation factor 4G</fullName>
    </submittedName>
</protein>
<name>A0A5N5QNQ4_9AGAM</name>
<dbReference type="AlphaFoldDB" id="A0A5N5QNQ4"/>
<accession>A0A5N5QNQ4</accession>
<dbReference type="SUPFAM" id="SSF48371">
    <property type="entry name" value="ARM repeat"/>
    <property type="match status" value="1"/>
</dbReference>
<dbReference type="Proteomes" id="UP000383932">
    <property type="component" value="Unassembled WGS sequence"/>
</dbReference>
<dbReference type="OrthoDB" id="514777at2759"/>
<dbReference type="GO" id="GO:0003743">
    <property type="term" value="F:translation initiation factor activity"/>
    <property type="evidence" value="ECO:0007669"/>
    <property type="project" value="UniProtKB-KW"/>
</dbReference>
<keyword evidence="2 5" id="KW-0396">Initiation factor</keyword>
<comment type="caution">
    <text evidence="5">The sequence shown here is derived from an EMBL/GenBank/DDBJ whole genome shotgun (WGS) entry which is preliminary data.</text>
</comment>
<evidence type="ECO:0000256" key="3">
    <source>
        <dbReference type="ARBA" id="ARBA00022917"/>
    </source>
</evidence>
<feature type="compositionally biased region" description="Basic and acidic residues" evidence="4">
    <location>
        <begin position="569"/>
        <end position="586"/>
    </location>
</feature>
<gene>
    <name evidence="5" type="ORF">CTheo_3282</name>
</gene>
<keyword evidence="3" id="KW-0648">Protein biosynthesis</keyword>
<keyword evidence="6" id="KW-1185">Reference proteome</keyword>
<evidence type="ECO:0000313" key="6">
    <source>
        <dbReference type="Proteomes" id="UP000383932"/>
    </source>
</evidence>
<dbReference type="EMBL" id="SSOP01000041">
    <property type="protein sequence ID" value="KAB5593279.1"/>
    <property type="molecule type" value="Genomic_DNA"/>
</dbReference>
<evidence type="ECO:0000256" key="2">
    <source>
        <dbReference type="ARBA" id="ARBA00022540"/>
    </source>
</evidence>
<dbReference type="PANTHER" id="PTHR23253:SF9">
    <property type="entry name" value="EUKARYOTIC TRANSLATION INITIATION FACTOR 4 GAMMA 2"/>
    <property type="match status" value="1"/>
</dbReference>
<feature type="region of interest" description="Disordered" evidence="4">
    <location>
        <begin position="477"/>
        <end position="504"/>
    </location>
</feature>
<dbReference type="GO" id="GO:0003729">
    <property type="term" value="F:mRNA binding"/>
    <property type="evidence" value="ECO:0007669"/>
    <property type="project" value="TreeGrafter"/>
</dbReference>
<dbReference type="InterPro" id="IPR016024">
    <property type="entry name" value="ARM-type_fold"/>
</dbReference>
<evidence type="ECO:0000313" key="5">
    <source>
        <dbReference type="EMBL" id="KAB5593279.1"/>
    </source>
</evidence>
<feature type="region of interest" description="Disordered" evidence="4">
    <location>
        <begin position="569"/>
        <end position="608"/>
    </location>
</feature>
<organism evidence="5 6">
    <name type="scientific">Ceratobasidium theobromae</name>
    <dbReference type="NCBI Taxonomy" id="1582974"/>
    <lineage>
        <taxon>Eukaryota</taxon>
        <taxon>Fungi</taxon>
        <taxon>Dikarya</taxon>
        <taxon>Basidiomycota</taxon>
        <taxon>Agaricomycotina</taxon>
        <taxon>Agaricomycetes</taxon>
        <taxon>Cantharellales</taxon>
        <taxon>Ceratobasidiaceae</taxon>
        <taxon>Ceratobasidium</taxon>
    </lineage>
</organism>
<comment type="similarity">
    <text evidence="1">Belongs to the eukaryotic initiation factor 4G family.</text>
</comment>
<sequence>MESSARSSPVVFRENTNEETEYDDLRQEDISFRLAEWLLDQLQSHDALNMVANQFAAMINQTRQRSRGDLYAHVSQLIFQRTLHGVGNLSIKLLAQLCHGLFIKAIQPNSGIADKNQYIHERVFQLCIGSLESDNLEKRGGVQAVVNGASTINGTNRGTSASALGSLEIGHISCLISDLREFGLISIAQIFEYLSHLVVSPAPIQARLIGLCELLETCGLTTGIGAEHWATERKFIIEWASGSISKRSIDECTRGRVEEALAILILKNDRERQGSMAESSPIPPTYSTNNIGVRPEWHSVGVQVDSHVPTLQHHNIDPEPAAPPRKSENYLAEMNVPLEPQKLDNDQLIEQKVKALLNELTMGKFDSISDQIIDWANNSEQEKGNMLMQAIKLAFEGDKDEAAFSEMYARLCHKVPPSAGPCSDGGPLVAANTSLHQISHSYPIDSGHPDPAQLLSYYYPPCDPYSEAYWGSHLQHQAQMPSPPTQHAQVQSPLTPPITSLQPPTSPLLSVNAPTFVPSGMRRPSNPVRISTPNGDALTFDGQTSASPKVPRERTRVAVRMETVQQKNERLAKEKELRQRTADANRDITNNSHEGILKQAEAELETID</sequence>
<reference evidence="5 6" key="1">
    <citation type="journal article" date="2019" name="Fungal Biol. Biotechnol.">
        <title>Draft genome sequence of fastidious pathogen Ceratobasidium theobromae, which causes vascular-streak dieback in Theobroma cacao.</title>
        <authorList>
            <person name="Ali S.S."/>
            <person name="Asman A."/>
            <person name="Shao J."/>
            <person name="Firmansyah A.P."/>
            <person name="Susilo A.W."/>
            <person name="Rosmana A."/>
            <person name="McMahon P."/>
            <person name="Junaid M."/>
            <person name="Guest D."/>
            <person name="Kheng T.Y."/>
            <person name="Meinhardt L.W."/>
            <person name="Bailey B.A."/>
        </authorList>
    </citation>
    <scope>NUCLEOTIDE SEQUENCE [LARGE SCALE GENOMIC DNA]</scope>
    <source>
        <strain evidence="5 6">CT2</strain>
    </source>
</reference>
<dbReference type="Gene3D" id="1.25.40.180">
    <property type="match status" value="1"/>
</dbReference>
<evidence type="ECO:0000256" key="4">
    <source>
        <dbReference type="SAM" id="MobiDB-lite"/>
    </source>
</evidence>
<proteinExistence type="inferred from homology"/>